<comment type="caution">
    <text evidence="3">The sequence shown here is derived from an EMBL/GenBank/DDBJ whole genome shotgun (WGS) entry which is preliminary data.</text>
</comment>
<dbReference type="PANTHER" id="PTHR34580">
    <property type="match status" value="1"/>
</dbReference>
<feature type="domain" description="WCX" evidence="2">
    <location>
        <begin position="256"/>
        <end position="316"/>
    </location>
</feature>
<evidence type="ECO:0000259" key="1">
    <source>
        <dbReference type="Pfam" id="PF13280"/>
    </source>
</evidence>
<dbReference type="InterPro" id="IPR057727">
    <property type="entry name" value="WCX_dom"/>
</dbReference>
<dbReference type="PROSITE" id="PS52050">
    <property type="entry name" value="WYL"/>
    <property type="match status" value="1"/>
</dbReference>
<protein>
    <submittedName>
        <fullName evidence="3">WYL domain-containing protein</fullName>
    </submittedName>
</protein>
<evidence type="ECO:0000259" key="2">
    <source>
        <dbReference type="Pfam" id="PF25583"/>
    </source>
</evidence>
<dbReference type="Pfam" id="PF25583">
    <property type="entry name" value="WCX"/>
    <property type="match status" value="1"/>
</dbReference>
<evidence type="ECO:0000313" key="4">
    <source>
        <dbReference type="Proteomes" id="UP000886752"/>
    </source>
</evidence>
<sequence>MTQIKTQYPASDLQALTENEGSRVSRLLRIAQAIREDPYQPIRELQDRLGIGRSQFYKDKAALAQVGFRFEYSKSKGFRITEDKLTPITGLSISDRLVLMFALEQLCSTGDGTLAALAVDAGKKLVGGLPSPFREQLLACFETQVGTRFGVRPNILNALRDAVTHNLRVRILYTRSGTWEQRWRLVDPRHIYMRQRTLYLYARTADEEPERWKVFRISRIEEIEPTGISINWRPGEDDGFLEKQRNAFDAFLGEKAYAVTLRFTGQARHYIRERQWHPSQELKEEANALIFTVRVAEPMEVIRWARQFGDEAELLSREDPAGDESSPDEE</sequence>
<reference evidence="3" key="2">
    <citation type="submission" date="2021-04" db="EMBL/GenBank/DDBJ databases">
        <authorList>
            <person name="Gilroy R."/>
        </authorList>
    </citation>
    <scope>NUCLEOTIDE SEQUENCE</scope>
    <source>
        <strain evidence="3">ChiHecec2B26-446</strain>
    </source>
</reference>
<dbReference type="PANTHER" id="PTHR34580:SF1">
    <property type="entry name" value="PROTEIN PAFC"/>
    <property type="match status" value="1"/>
</dbReference>
<dbReference type="EMBL" id="DXHV01000042">
    <property type="protein sequence ID" value="HIW00312.1"/>
    <property type="molecule type" value="Genomic_DNA"/>
</dbReference>
<evidence type="ECO:0000313" key="3">
    <source>
        <dbReference type="EMBL" id="HIW00312.1"/>
    </source>
</evidence>
<name>A0A9D1PV72_9BACT</name>
<dbReference type="InterPro" id="IPR026881">
    <property type="entry name" value="WYL_dom"/>
</dbReference>
<accession>A0A9D1PV72</accession>
<organism evidence="3 4">
    <name type="scientific">Candidatus Desulfovibrio intestinipullorum</name>
    <dbReference type="NCBI Taxonomy" id="2838536"/>
    <lineage>
        <taxon>Bacteria</taxon>
        <taxon>Pseudomonadati</taxon>
        <taxon>Thermodesulfobacteriota</taxon>
        <taxon>Desulfovibrionia</taxon>
        <taxon>Desulfovibrionales</taxon>
        <taxon>Desulfovibrionaceae</taxon>
        <taxon>Desulfovibrio</taxon>
    </lineage>
</organism>
<dbReference type="Proteomes" id="UP000886752">
    <property type="component" value="Unassembled WGS sequence"/>
</dbReference>
<dbReference type="Pfam" id="PF13280">
    <property type="entry name" value="WYL"/>
    <property type="match status" value="1"/>
</dbReference>
<dbReference type="AlphaFoldDB" id="A0A9D1PV72"/>
<feature type="domain" description="WYL" evidence="1">
    <location>
        <begin position="155"/>
        <end position="224"/>
    </location>
</feature>
<proteinExistence type="predicted"/>
<reference evidence="3" key="1">
    <citation type="journal article" date="2021" name="PeerJ">
        <title>Extensive microbial diversity within the chicken gut microbiome revealed by metagenomics and culture.</title>
        <authorList>
            <person name="Gilroy R."/>
            <person name="Ravi A."/>
            <person name="Getino M."/>
            <person name="Pursley I."/>
            <person name="Horton D.L."/>
            <person name="Alikhan N.F."/>
            <person name="Baker D."/>
            <person name="Gharbi K."/>
            <person name="Hall N."/>
            <person name="Watson M."/>
            <person name="Adriaenssens E.M."/>
            <person name="Foster-Nyarko E."/>
            <person name="Jarju S."/>
            <person name="Secka A."/>
            <person name="Antonio M."/>
            <person name="Oren A."/>
            <person name="Chaudhuri R.R."/>
            <person name="La Ragione R."/>
            <person name="Hildebrand F."/>
            <person name="Pallen M.J."/>
        </authorList>
    </citation>
    <scope>NUCLEOTIDE SEQUENCE</scope>
    <source>
        <strain evidence="3">ChiHecec2B26-446</strain>
    </source>
</reference>
<gene>
    <name evidence="3" type="ORF">H9894_03895</name>
</gene>
<dbReference type="InterPro" id="IPR051534">
    <property type="entry name" value="CBASS_pafABC_assoc_protein"/>
</dbReference>